<evidence type="ECO:0000313" key="2">
    <source>
        <dbReference type="Proteomes" id="UP000257231"/>
    </source>
</evidence>
<name>A0A345KN42_9CAUD</name>
<dbReference type="GeneID" id="77925094"/>
<accession>A0A345KN42</accession>
<proteinExistence type="predicted"/>
<protein>
    <submittedName>
        <fullName evidence="1">Uncharacterized protein</fullName>
    </submittedName>
</protein>
<dbReference type="EMBL" id="MH450123">
    <property type="protein sequence ID" value="AXH44444.1"/>
    <property type="molecule type" value="Genomic_DNA"/>
</dbReference>
<organism evidence="1 2">
    <name type="scientific">Arthrobacter phage MargaretKali</name>
    <dbReference type="NCBI Taxonomy" id="2250414"/>
    <lineage>
        <taxon>Viruses</taxon>
        <taxon>Duplodnaviria</taxon>
        <taxon>Heunggongvirae</taxon>
        <taxon>Uroviricota</taxon>
        <taxon>Caudoviricetes</taxon>
        <taxon>Kumottavirus</taxon>
        <taxon>Kumottavirus margaretkali</taxon>
    </lineage>
</organism>
<dbReference type="RefSeq" id="YP_010649546.1">
    <property type="nucleotide sequence ID" value="NC_070769.1"/>
</dbReference>
<gene>
    <name evidence="1" type="primary">64</name>
    <name evidence="1" type="ORF">SEA_MARGARETKALI_64</name>
</gene>
<dbReference type="Proteomes" id="UP000257231">
    <property type="component" value="Segment"/>
</dbReference>
<evidence type="ECO:0000313" key="1">
    <source>
        <dbReference type="EMBL" id="AXH44444.1"/>
    </source>
</evidence>
<sequence length="111" mass="12496">MTTNTLKPGDQVRTAVNGKRWWTVQAAGDRYAICTRNLPFRPAGEYEYTILDFEAQQQGPCNLIGNGWDVSDYITLEAGWRALHIQLLAGSLELSHRQSIPLHITETRGKP</sequence>
<keyword evidence="2" id="KW-1185">Reference proteome</keyword>
<dbReference type="KEGG" id="vg:77925094"/>
<reference evidence="2" key="1">
    <citation type="submission" date="2018-06" db="EMBL/GenBank/DDBJ databases">
        <authorList>
            <person name="Zhirakovskaya E."/>
        </authorList>
    </citation>
    <scope>NUCLEOTIDE SEQUENCE [LARGE SCALE GENOMIC DNA]</scope>
</reference>